<dbReference type="Pfam" id="PF02518">
    <property type="entry name" value="HATPase_c"/>
    <property type="match status" value="1"/>
</dbReference>
<evidence type="ECO:0000256" key="1">
    <source>
        <dbReference type="ARBA" id="ARBA00000085"/>
    </source>
</evidence>
<dbReference type="GO" id="GO:0005524">
    <property type="term" value="F:ATP binding"/>
    <property type="evidence" value="ECO:0007669"/>
    <property type="project" value="UniProtKB-KW"/>
</dbReference>
<protein>
    <recommendedName>
        <fullName evidence="3">histidine kinase</fullName>
        <ecNumber evidence="3">2.7.13.3</ecNumber>
    </recommendedName>
</protein>
<dbReference type="PROSITE" id="PS50885">
    <property type="entry name" value="HAMP"/>
    <property type="match status" value="1"/>
</dbReference>
<dbReference type="InterPro" id="IPR003661">
    <property type="entry name" value="HisK_dim/P_dom"/>
</dbReference>
<dbReference type="GO" id="GO:0005886">
    <property type="term" value="C:plasma membrane"/>
    <property type="evidence" value="ECO:0007669"/>
    <property type="project" value="TreeGrafter"/>
</dbReference>
<evidence type="ECO:0000313" key="14">
    <source>
        <dbReference type="EMBL" id="MDI1230853.1"/>
    </source>
</evidence>
<dbReference type="CDD" id="cd00082">
    <property type="entry name" value="HisKA"/>
    <property type="match status" value="1"/>
</dbReference>
<dbReference type="FunFam" id="3.30.565.10:FF:000006">
    <property type="entry name" value="Sensor histidine kinase WalK"/>
    <property type="match status" value="1"/>
</dbReference>
<comment type="subcellular location">
    <subcellularLocation>
        <location evidence="2">Membrane</location>
    </subcellularLocation>
</comment>
<dbReference type="InterPro" id="IPR036097">
    <property type="entry name" value="HisK_dim/P_sf"/>
</dbReference>
<keyword evidence="5" id="KW-0808">Transferase</keyword>
<feature type="domain" description="HAMP" evidence="13">
    <location>
        <begin position="205"/>
        <end position="257"/>
    </location>
</feature>
<dbReference type="SMART" id="SM00304">
    <property type="entry name" value="HAMP"/>
    <property type="match status" value="1"/>
</dbReference>
<comment type="caution">
    <text evidence="14">The sequence shown here is derived from an EMBL/GenBank/DDBJ whole genome shotgun (WGS) entry which is preliminary data.</text>
</comment>
<dbReference type="PANTHER" id="PTHR45436">
    <property type="entry name" value="SENSOR HISTIDINE KINASE YKOH"/>
    <property type="match status" value="1"/>
</dbReference>
<evidence type="ECO:0000256" key="10">
    <source>
        <dbReference type="ARBA" id="ARBA00023136"/>
    </source>
</evidence>
<dbReference type="Gene3D" id="6.10.340.10">
    <property type="match status" value="1"/>
</dbReference>
<dbReference type="CDD" id="cd06225">
    <property type="entry name" value="HAMP"/>
    <property type="match status" value="1"/>
</dbReference>
<dbReference type="PRINTS" id="PR00344">
    <property type="entry name" value="BCTRLSENSOR"/>
</dbReference>
<dbReference type="PROSITE" id="PS50109">
    <property type="entry name" value="HIS_KIN"/>
    <property type="match status" value="1"/>
</dbReference>
<dbReference type="InterPro" id="IPR004358">
    <property type="entry name" value="Sig_transdc_His_kin-like_C"/>
</dbReference>
<feature type="domain" description="Histidine kinase" evidence="12">
    <location>
        <begin position="265"/>
        <end position="481"/>
    </location>
</feature>
<keyword evidence="7" id="KW-0418">Kinase</keyword>
<evidence type="ECO:0000256" key="11">
    <source>
        <dbReference type="SAM" id="Phobius"/>
    </source>
</evidence>
<evidence type="ECO:0000256" key="5">
    <source>
        <dbReference type="ARBA" id="ARBA00022679"/>
    </source>
</evidence>
<proteinExistence type="predicted"/>
<dbReference type="GO" id="GO:0000155">
    <property type="term" value="F:phosphorelay sensor kinase activity"/>
    <property type="evidence" value="ECO:0007669"/>
    <property type="project" value="InterPro"/>
</dbReference>
<evidence type="ECO:0000313" key="15">
    <source>
        <dbReference type="Proteomes" id="UP001160519"/>
    </source>
</evidence>
<evidence type="ECO:0000259" key="13">
    <source>
        <dbReference type="PROSITE" id="PS50885"/>
    </source>
</evidence>
<keyword evidence="14" id="KW-0067">ATP-binding</keyword>
<organism evidence="14 15">
    <name type="scientific">Candidatus Methylobacter titanis</name>
    <dbReference type="NCBI Taxonomy" id="3053457"/>
    <lineage>
        <taxon>Bacteria</taxon>
        <taxon>Pseudomonadati</taxon>
        <taxon>Pseudomonadota</taxon>
        <taxon>Gammaproteobacteria</taxon>
        <taxon>Methylococcales</taxon>
        <taxon>Methylococcaceae</taxon>
        <taxon>Methylobacter</taxon>
    </lineage>
</organism>
<dbReference type="SMART" id="SM00388">
    <property type="entry name" value="HisKA"/>
    <property type="match status" value="1"/>
</dbReference>
<evidence type="ECO:0000256" key="7">
    <source>
        <dbReference type="ARBA" id="ARBA00022777"/>
    </source>
</evidence>
<dbReference type="InterPro" id="IPR003594">
    <property type="entry name" value="HATPase_dom"/>
</dbReference>
<dbReference type="SMART" id="SM00387">
    <property type="entry name" value="HATPase_c"/>
    <property type="match status" value="1"/>
</dbReference>
<dbReference type="InterPro" id="IPR036890">
    <property type="entry name" value="HATPase_C_sf"/>
</dbReference>
<evidence type="ECO:0000259" key="12">
    <source>
        <dbReference type="PROSITE" id="PS50109"/>
    </source>
</evidence>
<dbReference type="InterPro" id="IPR050428">
    <property type="entry name" value="TCS_sensor_his_kinase"/>
</dbReference>
<evidence type="ECO:0000256" key="4">
    <source>
        <dbReference type="ARBA" id="ARBA00022553"/>
    </source>
</evidence>
<evidence type="ECO:0000256" key="6">
    <source>
        <dbReference type="ARBA" id="ARBA00022692"/>
    </source>
</evidence>
<dbReference type="PANTHER" id="PTHR45436:SF5">
    <property type="entry name" value="SENSOR HISTIDINE KINASE TRCS"/>
    <property type="match status" value="1"/>
</dbReference>
<keyword evidence="4" id="KW-0597">Phosphoprotein</keyword>
<gene>
    <name evidence="14" type="ORF">PSU93_06880</name>
</gene>
<comment type="catalytic activity">
    <reaction evidence="1">
        <text>ATP + protein L-histidine = ADP + protein N-phospho-L-histidine.</text>
        <dbReference type="EC" id="2.7.13.3"/>
    </reaction>
</comment>
<evidence type="ECO:0000256" key="9">
    <source>
        <dbReference type="ARBA" id="ARBA00023012"/>
    </source>
</evidence>
<keyword evidence="10 11" id="KW-0472">Membrane</keyword>
<name>A0AA43Q322_9GAMM</name>
<dbReference type="Pfam" id="PF00512">
    <property type="entry name" value="HisKA"/>
    <property type="match status" value="1"/>
</dbReference>
<dbReference type="EMBL" id="JAQSDF010000016">
    <property type="protein sequence ID" value="MDI1230853.1"/>
    <property type="molecule type" value="Genomic_DNA"/>
</dbReference>
<evidence type="ECO:0000256" key="2">
    <source>
        <dbReference type="ARBA" id="ARBA00004370"/>
    </source>
</evidence>
<keyword evidence="15" id="KW-1185">Reference proteome</keyword>
<dbReference type="Gene3D" id="3.30.565.10">
    <property type="entry name" value="Histidine kinase-like ATPase, C-terminal domain"/>
    <property type="match status" value="1"/>
</dbReference>
<evidence type="ECO:0000256" key="8">
    <source>
        <dbReference type="ARBA" id="ARBA00022989"/>
    </source>
</evidence>
<sequence>MHKSIRIKLFLTFLLTTLLVVAGMYLFMRWSLDRGFNELIETRQRERVSNLIDGLTDYYADTGSWEPLAGNKQQWIQLLLQSDNRRHRHPAPWMKKALTEPLNRWPPDVESEALSKRRFKPLEMRVMLLAADKSIIFGQPEALSQLTLQAIRHEERVVGFLGLLPGKPDNQLGELRFMERQAKEFAWIALLMITLSAVLALFLAYILGRPIKRITAAAKELAVGRYDVRLPVESGDELGQLARDFNEMAAALEQSEQARRRWVADISHELRTPLSVLRGELEALQDGIRPMNRAAIDSLFGDVMRLNRLTEDLYQLALSDQGALTYRKAVIDPIAVLTADLAALMPEFDSKQLSVQLIDTTQGTVRVYADPDRLSQLFRNVLKNSANYTDSGGRLEITVAKKADTLFIDMADSAPGVSDEEREKLFDRFYRVEHSRSRNHGGAGLGLAICRNIVAAHNGIIKAQASSLGGLAIHIELPVQS</sequence>
<feature type="transmembrane region" description="Helical" evidence="11">
    <location>
        <begin position="7"/>
        <end position="28"/>
    </location>
</feature>
<dbReference type="AlphaFoldDB" id="A0AA43Q322"/>
<dbReference type="SUPFAM" id="SSF158472">
    <property type="entry name" value="HAMP domain-like"/>
    <property type="match status" value="1"/>
</dbReference>
<feature type="transmembrane region" description="Helical" evidence="11">
    <location>
        <begin position="185"/>
        <end position="207"/>
    </location>
</feature>
<keyword evidence="14" id="KW-0547">Nucleotide-binding</keyword>
<dbReference type="SUPFAM" id="SSF47384">
    <property type="entry name" value="Homodimeric domain of signal transducing histidine kinase"/>
    <property type="match status" value="1"/>
</dbReference>
<dbReference type="Proteomes" id="UP001160519">
    <property type="component" value="Unassembled WGS sequence"/>
</dbReference>
<dbReference type="Gene3D" id="1.10.287.130">
    <property type="match status" value="1"/>
</dbReference>
<accession>A0AA43Q322</accession>
<dbReference type="EC" id="2.7.13.3" evidence="3"/>
<dbReference type="InterPro" id="IPR005467">
    <property type="entry name" value="His_kinase_dom"/>
</dbReference>
<keyword evidence="8 11" id="KW-1133">Transmembrane helix</keyword>
<keyword evidence="9" id="KW-0902">Two-component regulatory system</keyword>
<reference evidence="14" key="1">
    <citation type="submission" date="2023-01" db="EMBL/GenBank/DDBJ databases">
        <title>Biogeochemical cycle of methane in antarctic sediments.</title>
        <authorList>
            <person name="Roldan D.M."/>
            <person name="Menes R.J."/>
        </authorList>
    </citation>
    <scope>NUCLEOTIDE SEQUENCE [LARGE SCALE GENOMIC DNA]</scope>
    <source>
        <strain evidence="14">K-2018 MAG008</strain>
    </source>
</reference>
<evidence type="ECO:0000256" key="3">
    <source>
        <dbReference type="ARBA" id="ARBA00012438"/>
    </source>
</evidence>
<keyword evidence="6 11" id="KW-0812">Transmembrane</keyword>
<dbReference type="SUPFAM" id="SSF55874">
    <property type="entry name" value="ATPase domain of HSP90 chaperone/DNA topoisomerase II/histidine kinase"/>
    <property type="match status" value="1"/>
</dbReference>
<dbReference type="InterPro" id="IPR003660">
    <property type="entry name" value="HAMP_dom"/>
</dbReference>
<dbReference type="Pfam" id="PF00672">
    <property type="entry name" value="HAMP"/>
    <property type="match status" value="1"/>
</dbReference>